<evidence type="ECO:0000313" key="11">
    <source>
        <dbReference type="Proteomes" id="UP000515153"/>
    </source>
</evidence>
<evidence type="ECO:0000256" key="3">
    <source>
        <dbReference type="ARBA" id="ARBA00022448"/>
    </source>
</evidence>
<dbReference type="GO" id="GO:0016020">
    <property type="term" value="C:membrane"/>
    <property type="evidence" value="ECO:0007669"/>
    <property type="project" value="UniProtKB-SubCell"/>
</dbReference>
<dbReference type="PANTHER" id="PTHR48022:SF83">
    <property type="entry name" value="MAJOR FACILITATOR SUPERFAMILY (MFS) PROFILE DOMAIN-CONTAINING PROTEIN"/>
    <property type="match status" value="1"/>
</dbReference>
<feature type="transmembrane region" description="Helical" evidence="9">
    <location>
        <begin position="496"/>
        <end position="512"/>
    </location>
</feature>
<evidence type="ECO:0000256" key="5">
    <source>
        <dbReference type="ARBA" id="ARBA00022989"/>
    </source>
</evidence>
<evidence type="ECO:0000313" key="12">
    <source>
        <dbReference type="RefSeq" id="XP_030988357.1"/>
    </source>
</evidence>
<dbReference type="PROSITE" id="PS50850">
    <property type="entry name" value="MFS"/>
    <property type="match status" value="1"/>
</dbReference>
<feature type="region of interest" description="Disordered" evidence="8">
    <location>
        <begin position="1"/>
        <end position="32"/>
    </location>
</feature>
<organism evidence="11 12">
    <name type="scientific">Pyricularia grisea</name>
    <name type="common">Crabgrass-specific blast fungus</name>
    <name type="synonym">Magnaporthe grisea</name>
    <dbReference type="NCBI Taxonomy" id="148305"/>
    <lineage>
        <taxon>Eukaryota</taxon>
        <taxon>Fungi</taxon>
        <taxon>Dikarya</taxon>
        <taxon>Ascomycota</taxon>
        <taxon>Pezizomycotina</taxon>
        <taxon>Sordariomycetes</taxon>
        <taxon>Sordariomycetidae</taxon>
        <taxon>Magnaporthales</taxon>
        <taxon>Pyriculariaceae</taxon>
        <taxon>Pyricularia</taxon>
    </lineage>
</organism>
<keyword evidence="11" id="KW-1185">Reference proteome</keyword>
<feature type="transmembrane region" description="Helical" evidence="9">
    <location>
        <begin position="364"/>
        <end position="386"/>
    </location>
</feature>
<dbReference type="Gene3D" id="1.20.1250.20">
    <property type="entry name" value="MFS general substrate transporter like domains"/>
    <property type="match status" value="1"/>
</dbReference>
<dbReference type="InterPro" id="IPR020846">
    <property type="entry name" value="MFS_dom"/>
</dbReference>
<evidence type="ECO:0000256" key="7">
    <source>
        <dbReference type="RuleBase" id="RU003346"/>
    </source>
</evidence>
<feature type="transmembrane region" description="Helical" evidence="9">
    <location>
        <begin position="330"/>
        <end position="352"/>
    </location>
</feature>
<keyword evidence="5 9" id="KW-1133">Transmembrane helix</keyword>
<dbReference type="KEGG" id="pgri:PgNI_02340"/>
<feature type="transmembrane region" description="Helical" evidence="9">
    <location>
        <begin position="393"/>
        <end position="413"/>
    </location>
</feature>
<dbReference type="InterPro" id="IPR005828">
    <property type="entry name" value="MFS_sugar_transport-like"/>
</dbReference>
<keyword evidence="6 9" id="KW-0472">Membrane</keyword>
<feature type="transmembrane region" description="Helical" evidence="9">
    <location>
        <begin position="176"/>
        <end position="197"/>
    </location>
</feature>
<feature type="transmembrane region" description="Helical" evidence="9">
    <location>
        <begin position="460"/>
        <end position="476"/>
    </location>
</feature>
<reference evidence="12" key="3">
    <citation type="submission" date="2025-08" db="UniProtKB">
        <authorList>
            <consortium name="RefSeq"/>
        </authorList>
    </citation>
    <scope>IDENTIFICATION</scope>
    <source>
        <strain evidence="12">NI907</strain>
    </source>
</reference>
<dbReference type="GO" id="GO:0005351">
    <property type="term" value="F:carbohydrate:proton symporter activity"/>
    <property type="evidence" value="ECO:0007669"/>
    <property type="project" value="TreeGrafter"/>
</dbReference>
<evidence type="ECO:0000256" key="8">
    <source>
        <dbReference type="SAM" id="MobiDB-lite"/>
    </source>
</evidence>
<dbReference type="InterPro" id="IPR036259">
    <property type="entry name" value="MFS_trans_sf"/>
</dbReference>
<comment type="similarity">
    <text evidence="2 7">Belongs to the major facilitator superfamily. Sugar transporter (TC 2.A.1.1) family.</text>
</comment>
<dbReference type="FunFam" id="1.20.1250.20:FF:000078">
    <property type="entry name" value="MFS maltose transporter, putative"/>
    <property type="match status" value="1"/>
</dbReference>
<keyword evidence="3 7" id="KW-0813">Transport</keyword>
<dbReference type="RefSeq" id="XP_030988357.1">
    <property type="nucleotide sequence ID" value="XM_031122407.1"/>
</dbReference>
<comment type="subcellular location">
    <subcellularLocation>
        <location evidence="1">Membrane</location>
        <topology evidence="1">Multi-pass membrane protein</topology>
    </subcellularLocation>
</comment>
<dbReference type="SUPFAM" id="SSF103473">
    <property type="entry name" value="MFS general substrate transporter"/>
    <property type="match status" value="1"/>
</dbReference>
<proteinExistence type="inferred from homology"/>
<accession>A0A6P8BNA9</accession>
<feature type="domain" description="Major facilitator superfamily (MFS) profile" evidence="10">
    <location>
        <begin position="73"/>
        <end position="518"/>
    </location>
</feature>
<dbReference type="InterPro" id="IPR003663">
    <property type="entry name" value="Sugar/inositol_transpt"/>
</dbReference>
<feature type="transmembrane region" description="Helical" evidence="9">
    <location>
        <begin position="425"/>
        <end position="448"/>
    </location>
</feature>
<dbReference type="GeneID" id="41957319"/>
<evidence type="ECO:0000256" key="4">
    <source>
        <dbReference type="ARBA" id="ARBA00022692"/>
    </source>
</evidence>
<dbReference type="AlphaFoldDB" id="A0A6P8BNA9"/>
<dbReference type="InterPro" id="IPR050360">
    <property type="entry name" value="MFS_Sugar_Transporters"/>
</dbReference>
<name>A0A6P8BNA9_PYRGI</name>
<dbReference type="PANTHER" id="PTHR48022">
    <property type="entry name" value="PLASTIDIC GLUCOSE TRANSPORTER 4"/>
    <property type="match status" value="1"/>
</dbReference>
<feature type="transmembrane region" description="Helical" evidence="9">
    <location>
        <begin position="209"/>
        <end position="232"/>
    </location>
</feature>
<evidence type="ECO:0000256" key="1">
    <source>
        <dbReference type="ARBA" id="ARBA00004141"/>
    </source>
</evidence>
<evidence type="ECO:0000256" key="9">
    <source>
        <dbReference type="SAM" id="Phobius"/>
    </source>
</evidence>
<dbReference type="Pfam" id="PF00083">
    <property type="entry name" value="Sugar_tr"/>
    <property type="match status" value="1"/>
</dbReference>
<feature type="transmembrane region" description="Helical" evidence="9">
    <location>
        <begin position="151"/>
        <end position="170"/>
    </location>
</feature>
<keyword evidence="4 9" id="KW-0812">Transmembrane</keyword>
<feature type="transmembrane region" description="Helical" evidence="9">
    <location>
        <begin position="238"/>
        <end position="261"/>
    </location>
</feature>
<evidence type="ECO:0000256" key="6">
    <source>
        <dbReference type="ARBA" id="ARBA00023136"/>
    </source>
</evidence>
<dbReference type="Proteomes" id="UP000515153">
    <property type="component" value="Unplaced"/>
</dbReference>
<reference evidence="12" key="2">
    <citation type="submission" date="2019-10" db="EMBL/GenBank/DDBJ databases">
        <authorList>
            <consortium name="NCBI Genome Project"/>
        </authorList>
    </citation>
    <scope>NUCLEOTIDE SEQUENCE</scope>
    <source>
        <strain evidence="12">NI907</strain>
    </source>
</reference>
<sequence length="565" mass="63144">MSNDNIRPAGQAAPQDGDQIQTEKGPEASHLSQLHEASIDDKVLRSQAAEATEQEHSIGLIQGFKTYKRAAFWSTVISSTVIMEGYDVTLIGNFFGYPEFRKKYGEYLNERSGYQISSQWQQAFNITSAFANIIGALLNGYFTSKYGHRMVLIFSLASLACFVFISFFAPNVQAQLAGQILCNIPWGVFATTGPAYAAEVTPLAIRGYLTAYVNLCWVIGQFLSTAVLAGLVNRQDEWGYRIPFALQWIWPIPLILAAWFAPESPWHLVRTGQLDKAKRSLARLSEPHQTVDLDATVAMMVHTNKLEMEERQGTSYWDAFRGTNRRRTEIACMSFLSQITNGGALCYSGTFFFQQAGVADDVSYYIGVGGKGVAFIGTVLSWGLIYRFGRRTIWIAGFTGIVMILWTIGFLAVPTNQTLALSYAQSFMCVVWLGLYSLTVGPIVYTIVSEIGSTRLRTQTVVLARTTYYLGNVIGGGTLQPKMLAPGDWNLKGKTAFFWAGLATLTWIWGYFRMFETKDRTFGEMDVMFQRGISARKSAKYELTSDDMFLAQEQDNRQGRENVKN</sequence>
<dbReference type="NCBIfam" id="TIGR00879">
    <property type="entry name" value="SP"/>
    <property type="match status" value="1"/>
</dbReference>
<gene>
    <name evidence="12" type="ORF">PgNI_02340</name>
</gene>
<evidence type="ECO:0000259" key="10">
    <source>
        <dbReference type="PROSITE" id="PS50850"/>
    </source>
</evidence>
<reference evidence="12" key="1">
    <citation type="journal article" date="2019" name="Mol. Biol. Evol.">
        <title>Blast fungal genomes show frequent chromosomal changes, gene gains and losses, and effector gene turnover.</title>
        <authorList>
            <person name="Gomez Luciano L.B."/>
            <person name="Jason Tsai I."/>
            <person name="Chuma I."/>
            <person name="Tosa Y."/>
            <person name="Chen Y.H."/>
            <person name="Li J.Y."/>
            <person name="Li M.Y."/>
            <person name="Jade Lu M.Y."/>
            <person name="Nakayashiki H."/>
            <person name="Li W.H."/>
        </authorList>
    </citation>
    <scope>NUCLEOTIDE SEQUENCE</scope>
    <source>
        <strain evidence="12">NI907</strain>
    </source>
</reference>
<protein>
    <recommendedName>
        <fullName evidence="10">Major facilitator superfamily (MFS) profile domain-containing protein</fullName>
    </recommendedName>
</protein>
<evidence type="ECO:0000256" key="2">
    <source>
        <dbReference type="ARBA" id="ARBA00010992"/>
    </source>
</evidence>